<protein>
    <recommendedName>
        <fullName evidence="3">PIN domain-containing protein</fullName>
    </recommendedName>
</protein>
<gene>
    <name evidence="1" type="ORF">WJM97_18520</name>
</gene>
<evidence type="ECO:0000313" key="1">
    <source>
        <dbReference type="EMBL" id="WZB87353.1"/>
    </source>
</evidence>
<accession>A0ABZ2UT29</accession>
<reference evidence="1 2" key="1">
    <citation type="submission" date="2024-04" db="EMBL/GenBank/DDBJ databases">
        <title>Okeanomitos corallinicola gen. &amp; sp. nov. (Nostocales, Cyanobacteria), a new toxic marine heterocyst-forming cyanobacterium from a coral reef.</title>
        <authorList>
            <person name="Li H."/>
            <person name="Li R."/>
            <person name="Kang J."/>
            <person name="Hii K.S."/>
            <person name="Mohamed H.F."/>
            <person name="Xu X."/>
            <person name="Luo Z."/>
        </authorList>
    </citation>
    <scope>NUCLEOTIDE SEQUENCE [LARGE SCALE GENOMIC DNA]</scope>
    <source>
        <strain evidence="1 2">TIOX110</strain>
    </source>
</reference>
<evidence type="ECO:0008006" key="3">
    <source>
        <dbReference type="Google" id="ProtNLM"/>
    </source>
</evidence>
<proteinExistence type="predicted"/>
<organism evidence="1 2">
    <name type="scientific">Okeanomitos corallinicola TIOX110</name>
    <dbReference type="NCBI Taxonomy" id="3133117"/>
    <lineage>
        <taxon>Bacteria</taxon>
        <taxon>Bacillati</taxon>
        <taxon>Cyanobacteriota</taxon>
        <taxon>Cyanophyceae</taxon>
        <taxon>Nostocales</taxon>
        <taxon>Aphanizomenonaceae</taxon>
        <taxon>Okeanomitos</taxon>
    </lineage>
</organism>
<evidence type="ECO:0000313" key="2">
    <source>
        <dbReference type="Proteomes" id="UP001483337"/>
    </source>
</evidence>
<dbReference type="RefSeq" id="WP_353930267.1">
    <property type="nucleotide sequence ID" value="NZ_CP150886.1"/>
</dbReference>
<keyword evidence="2" id="KW-1185">Reference proteome</keyword>
<name>A0ABZ2UT29_9CYAN</name>
<dbReference type="EMBL" id="CP150886">
    <property type="protein sequence ID" value="WZB87353.1"/>
    <property type="molecule type" value="Genomic_DNA"/>
</dbReference>
<dbReference type="Proteomes" id="UP001483337">
    <property type="component" value="Chromosome"/>
</dbReference>
<sequence>MATDYLFLIDTSIWDDAKEGILLTTNRAIWKSAWSSPNYINYHDINDETKEIPGLSQVRDSVKLYLLLQEIGEKYTEFTI</sequence>